<gene>
    <name evidence="12" type="ORF">A6768_11055</name>
</gene>
<evidence type="ECO:0000256" key="4">
    <source>
        <dbReference type="ARBA" id="ARBA00022475"/>
    </source>
</evidence>
<comment type="similarity">
    <text evidence="2">Belongs to the TonB family.</text>
</comment>
<evidence type="ECO:0000256" key="5">
    <source>
        <dbReference type="ARBA" id="ARBA00022519"/>
    </source>
</evidence>
<accession>A0A291N7Q4</accession>
<dbReference type="KEGG" id="sya:A6768_11055"/>
<dbReference type="InterPro" id="IPR006260">
    <property type="entry name" value="TonB/TolA_C"/>
</dbReference>
<evidence type="ECO:0000256" key="10">
    <source>
        <dbReference type="SAM" id="MobiDB-lite"/>
    </source>
</evidence>
<dbReference type="GO" id="GO:0098797">
    <property type="term" value="C:plasma membrane protein complex"/>
    <property type="evidence" value="ECO:0007669"/>
    <property type="project" value="TreeGrafter"/>
</dbReference>
<evidence type="ECO:0000256" key="7">
    <source>
        <dbReference type="ARBA" id="ARBA00022927"/>
    </source>
</evidence>
<keyword evidence="9" id="KW-0472">Membrane</keyword>
<keyword evidence="3" id="KW-0813">Transport</keyword>
<protein>
    <submittedName>
        <fullName evidence="12">Energy transducer TonB</fullName>
    </submittedName>
</protein>
<reference evidence="12 13" key="1">
    <citation type="submission" date="2017-10" db="EMBL/GenBank/DDBJ databases">
        <title>Sphingobium yanoikuyae S72.</title>
        <authorList>
            <person name="Sanchez E."/>
            <person name="Bustos P."/>
            <person name="Mendoza P."/>
            <person name="Guo X."/>
            <person name="Mendoza A."/>
        </authorList>
    </citation>
    <scope>NUCLEOTIDE SEQUENCE [LARGE SCALE GENOMIC DNA]</scope>
    <source>
        <strain evidence="12 13">S72</strain>
    </source>
</reference>
<dbReference type="PANTHER" id="PTHR33446:SF2">
    <property type="entry name" value="PROTEIN TONB"/>
    <property type="match status" value="1"/>
</dbReference>
<evidence type="ECO:0000256" key="8">
    <source>
        <dbReference type="ARBA" id="ARBA00022989"/>
    </source>
</evidence>
<evidence type="ECO:0000256" key="9">
    <source>
        <dbReference type="ARBA" id="ARBA00023136"/>
    </source>
</evidence>
<dbReference type="NCBIfam" id="TIGR01352">
    <property type="entry name" value="tonB_Cterm"/>
    <property type="match status" value="1"/>
</dbReference>
<name>A0A291N7Q4_SPHYA</name>
<keyword evidence="8" id="KW-1133">Transmembrane helix</keyword>
<evidence type="ECO:0000313" key="12">
    <source>
        <dbReference type="EMBL" id="ATI83265.1"/>
    </source>
</evidence>
<dbReference type="PROSITE" id="PS52015">
    <property type="entry name" value="TONB_CTD"/>
    <property type="match status" value="1"/>
</dbReference>
<dbReference type="Proteomes" id="UP000219422">
    <property type="component" value="Chromosome"/>
</dbReference>
<comment type="subcellular location">
    <subcellularLocation>
        <location evidence="1">Cell inner membrane</location>
        <topology evidence="1">Single-pass membrane protein</topology>
        <orientation evidence="1">Periplasmic side</orientation>
    </subcellularLocation>
</comment>
<evidence type="ECO:0000256" key="2">
    <source>
        <dbReference type="ARBA" id="ARBA00006555"/>
    </source>
</evidence>
<sequence length="223" mass="24252">MDWRSRLFGIGATAAAFLLPVAGLFLSWQAVHPLVAPAEPLVVTLQPLAAPPDPVEEVPEGPRQVEQKEQKVERKDLSDPPKVLTPLSSPTLMKLATPAPAMKVADPIPETTAPKSMPAPPATRASSDADASWEALLLAHLEKYRRFPAAARARREEGIAFVTFRMNRAGRVLSAIIGRSSGSVFLDRAALETIRRAQPLPAIPKEKADELELSVPVEFFMQQ</sequence>
<feature type="compositionally biased region" description="Basic and acidic residues" evidence="10">
    <location>
        <begin position="63"/>
        <end position="79"/>
    </location>
</feature>
<dbReference type="Pfam" id="PF03544">
    <property type="entry name" value="TonB_C"/>
    <property type="match status" value="1"/>
</dbReference>
<evidence type="ECO:0000256" key="1">
    <source>
        <dbReference type="ARBA" id="ARBA00004383"/>
    </source>
</evidence>
<dbReference type="GO" id="GO:0031992">
    <property type="term" value="F:energy transducer activity"/>
    <property type="evidence" value="ECO:0007669"/>
    <property type="project" value="TreeGrafter"/>
</dbReference>
<dbReference type="InterPro" id="IPR037682">
    <property type="entry name" value="TonB_C"/>
</dbReference>
<dbReference type="EMBL" id="CP023741">
    <property type="protein sequence ID" value="ATI83265.1"/>
    <property type="molecule type" value="Genomic_DNA"/>
</dbReference>
<dbReference type="GO" id="GO:0055085">
    <property type="term" value="P:transmembrane transport"/>
    <property type="evidence" value="ECO:0007669"/>
    <property type="project" value="InterPro"/>
</dbReference>
<keyword evidence="4" id="KW-1003">Cell membrane</keyword>
<dbReference type="SUPFAM" id="SSF74653">
    <property type="entry name" value="TolA/TonB C-terminal domain"/>
    <property type="match status" value="1"/>
</dbReference>
<feature type="region of interest" description="Disordered" evidence="10">
    <location>
        <begin position="108"/>
        <end position="127"/>
    </location>
</feature>
<dbReference type="AlphaFoldDB" id="A0A291N7Q4"/>
<proteinExistence type="inferred from homology"/>
<feature type="domain" description="TonB C-terminal" evidence="11">
    <location>
        <begin position="132"/>
        <end position="223"/>
    </location>
</feature>
<feature type="region of interest" description="Disordered" evidence="10">
    <location>
        <begin position="53"/>
        <end position="90"/>
    </location>
</feature>
<organism evidence="12 13">
    <name type="scientific">Sphingobium yanoikuyae</name>
    <name type="common">Sphingomonas yanoikuyae</name>
    <dbReference type="NCBI Taxonomy" id="13690"/>
    <lineage>
        <taxon>Bacteria</taxon>
        <taxon>Pseudomonadati</taxon>
        <taxon>Pseudomonadota</taxon>
        <taxon>Alphaproteobacteria</taxon>
        <taxon>Sphingomonadales</taxon>
        <taxon>Sphingomonadaceae</taxon>
        <taxon>Sphingobium</taxon>
    </lineage>
</organism>
<evidence type="ECO:0000256" key="6">
    <source>
        <dbReference type="ARBA" id="ARBA00022692"/>
    </source>
</evidence>
<evidence type="ECO:0000256" key="3">
    <source>
        <dbReference type="ARBA" id="ARBA00022448"/>
    </source>
</evidence>
<dbReference type="PANTHER" id="PTHR33446">
    <property type="entry name" value="PROTEIN TONB-RELATED"/>
    <property type="match status" value="1"/>
</dbReference>
<keyword evidence="5" id="KW-0997">Cell inner membrane</keyword>
<evidence type="ECO:0000313" key="13">
    <source>
        <dbReference type="Proteomes" id="UP000219422"/>
    </source>
</evidence>
<dbReference type="GO" id="GO:0015031">
    <property type="term" value="P:protein transport"/>
    <property type="evidence" value="ECO:0007669"/>
    <property type="project" value="UniProtKB-KW"/>
</dbReference>
<keyword evidence="7" id="KW-0653">Protein transport</keyword>
<evidence type="ECO:0000259" key="11">
    <source>
        <dbReference type="PROSITE" id="PS52015"/>
    </source>
</evidence>
<keyword evidence="6" id="KW-0812">Transmembrane</keyword>
<dbReference type="InterPro" id="IPR051045">
    <property type="entry name" value="TonB-dependent_transducer"/>
</dbReference>
<dbReference type="Gene3D" id="3.30.1150.10">
    <property type="match status" value="1"/>
</dbReference>